<name>A0ABS0YCN5_9BACT</name>
<dbReference type="Pfam" id="PF14602">
    <property type="entry name" value="Hexapep_2"/>
    <property type="match status" value="2"/>
</dbReference>
<dbReference type="SUPFAM" id="SSF51161">
    <property type="entry name" value="Trimeric LpxA-like enzymes"/>
    <property type="match status" value="1"/>
</dbReference>
<comment type="caution">
    <text evidence="2">The sequence shown here is derived from an EMBL/GenBank/DDBJ whole genome shotgun (WGS) entry which is preliminary data.</text>
</comment>
<dbReference type="InterPro" id="IPR001451">
    <property type="entry name" value="Hexapep"/>
</dbReference>
<dbReference type="CDD" id="cd03358">
    <property type="entry name" value="LbH_WxcM_N_like"/>
    <property type="match status" value="1"/>
</dbReference>
<evidence type="ECO:0000313" key="3">
    <source>
        <dbReference type="Proteomes" id="UP000614714"/>
    </source>
</evidence>
<protein>
    <submittedName>
        <fullName evidence="2">N-acetyltransferase</fullName>
    </submittedName>
</protein>
<evidence type="ECO:0000256" key="1">
    <source>
        <dbReference type="ARBA" id="ARBA00007274"/>
    </source>
</evidence>
<dbReference type="Proteomes" id="UP000614714">
    <property type="component" value="Unassembled WGS sequence"/>
</dbReference>
<gene>
    <name evidence="2" type="ORF">JFN91_05635</name>
</gene>
<dbReference type="InterPro" id="IPR011004">
    <property type="entry name" value="Trimer_LpxA-like_sf"/>
</dbReference>
<organism evidence="2 3">
    <name type="scientific">Geomonas anaerohicana</name>
    <dbReference type="NCBI Taxonomy" id="2798583"/>
    <lineage>
        <taxon>Bacteria</taxon>
        <taxon>Pseudomonadati</taxon>
        <taxon>Thermodesulfobacteriota</taxon>
        <taxon>Desulfuromonadia</taxon>
        <taxon>Geobacterales</taxon>
        <taxon>Geobacteraceae</taxon>
        <taxon>Geomonas</taxon>
    </lineage>
</organism>
<dbReference type="EMBL" id="JAEMHL010000002">
    <property type="protein sequence ID" value="MBJ6749687.1"/>
    <property type="molecule type" value="Genomic_DNA"/>
</dbReference>
<dbReference type="PANTHER" id="PTHR43300">
    <property type="entry name" value="ACETYLTRANSFERASE"/>
    <property type="match status" value="1"/>
</dbReference>
<dbReference type="InterPro" id="IPR050179">
    <property type="entry name" value="Trans_hexapeptide_repeat"/>
</dbReference>
<keyword evidence="3" id="KW-1185">Reference proteome</keyword>
<reference evidence="2 3" key="1">
    <citation type="submission" date="2020-12" db="EMBL/GenBank/DDBJ databases">
        <title>Geomonas sp. Red421, isolated from paddy soil.</title>
        <authorList>
            <person name="Xu Z."/>
            <person name="Zhang Z."/>
            <person name="Masuda Y."/>
            <person name="Itoh H."/>
            <person name="Senoo K."/>
        </authorList>
    </citation>
    <scope>NUCLEOTIDE SEQUENCE [LARGE SCALE GENOMIC DNA]</scope>
    <source>
        <strain evidence="2 3">Red421</strain>
    </source>
</reference>
<proteinExistence type="inferred from homology"/>
<dbReference type="PANTHER" id="PTHR43300:SF4">
    <property type="entry name" value="ACYL-[ACYL-CARRIER-PROTEIN]--UDP-N-ACETYLGLUCOSAMINE O-ACYLTRANSFERASE"/>
    <property type="match status" value="1"/>
</dbReference>
<accession>A0ABS0YCN5</accession>
<comment type="similarity">
    <text evidence="1">Belongs to the transferase hexapeptide repeat family.</text>
</comment>
<evidence type="ECO:0000313" key="2">
    <source>
        <dbReference type="EMBL" id="MBJ6749687.1"/>
    </source>
</evidence>
<dbReference type="RefSeq" id="WP_199388208.1">
    <property type="nucleotide sequence ID" value="NZ_JAEMHL010000002.1"/>
</dbReference>
<sequence length="221" mass="23859">MDYFVHQSSYVDEGAQVGAGSKIWHFCHVMSGATIGERCSFGQNCVISPGVSIGSNVKVQNNVSIYEGTIIEDDVFLGPSCVLTNVTNPRSQVLRRALYERTLVKRGASVGANATIVCGITLGRYCFVAAGAVVAKDVPDYAMMVGVPARQKGWMSRHGHLLKSPDASGTMTCPESGLRYREVEPGVLRCLDLDEEAPLPEEMAIGKEFYDVFKGASNESN</sequence>
<dbReference type="Gene3D" id="2.160.10.10">
    <property type="entry name" value="Hexapeptide repeat proteins"/>
    <property type="match status" value="1"/>
</dbReference>